<evidence type="ECO:0000256" key="2">
    <source>
        <dbReference type="SAM" id="SignalP"/>
    </source>
</evidence>
<feature type="chain" id="PRO_5043613297" description="DUF320 domain-containing protein" evidence="2">
    <location>
        <begin position="29"/>
        <end position="92"/>
    </location>
</feature>
<evidence type="ECO:0000313" key="3">
    <source>
        <dbReference type="EMBL" id="KAB8196738.1"/>
    </source>
</evidence>
<name>A0A5C4WV40_9ACTN</name>
<keyword evidence="4" id="KW-1185">Reference proteome</keyword>
<dbReference type="RefSeq" id="WP_139629799.1">
    <property type="nucleotide sequence ID" value="NZ_VDLX02000002.1"/>
</dbReference>
<dbReference type="Proteomes" id="UP000312512">
    <property type="component" value="Unassembled WGS sequence"/>
</dbReference>
<accession>A0A5C4WV40</accession>
<dbReference type="AlphaFoldDB" id="A0A5C4WV40"/>
<dbReference type="EMBL" id="VDLX02000002">
    <property type="protein sequence ID" value="KAB8196738.1"/>
    <property type="molecule type" value="Genomic_DNA"/>
</dbReference>
<feature type="region of interest" description="Disordered" evidence="1">
    <location>
        <begin position="22"/>
        <end position="78"/>
    </location>
</feature>
<gene>
    <name evidence="3" type="ORF">FH608_008535</name>
</gene>
<feature type="compositionally biased region" description="Polar residues" evidence="1">
    <location>
        <begin position="34"/>
        <end position="43"/>
    </location>
</feature>
<protein>
    <recommendedName>
        <fullName evidence="5">DUF320 domain-containing protein</fullName>
    </recommendedName>
</protein>
<feature type="signal peptide" evidence="2">
    <location>
        <begin position="1"/>
        <end position="28"/>
    </location>
</feature>
<evidence type="ECO:0000256" key="1">
    <source>
        <dbReference type="SAM" id="MobiDB-lite"/>
    </source>
</evidence>
<organism evidence="3 4">
    <name type="scientific">Nonomuraea phyllanthi</name>
    <dbReference type="NCBI Taxonomy" id="2219224"/>
    <lineage>
        <taxon>Bacteria</taxon>
        <taxon>Bacillati</taxon>
        <taxon>Actinomycetota</taxon>
        <taxon>Actinomycetes</taxon>
        <taxon>Streptosporangiales</taxon>
        <taxon>Streptosporangiaceae</taxon>
        <taxon>Nonomuraea</taxon>
    </lineage>
</organism>
<feature type="compositionally biased region" description="Low complexity" evidence="1">
    <location>
        <begin position="57"/>
        <end position="73"/>
    </location>
</feature>
<sequence>MRAWLRRSGAVVVTVAALAVAPSPPATADGAPKNSGNTWNSGNYRAKGRNLNSGNFSNANGSVKSNNVNSGANYANGRQCVNERRSVVKHAC</sequence>
<comment type="caution">
    <text evidence="3">The sequence shown here is derived from an EMBL/GenBank/DDBJ whole genome shotgun (WGS) entry which is preliminary data.</text>
</comment>
<evidence type="ECO:0008006" key="5">
    <source>
        <dbReference type="Google" id="ProtNLM"/>
    </source>
</evidence>
<keyword evidence="2" id="KW-0732">Signal</keyword>
<proteinExistence type="predicted"/>
<reference evidence="3 4" key="1">
    <citation type="submission" date="2019-10" db="EMBL/GenBank/DDBJ databases">
        <title>Nonomuraea sp. nov., isolated from Phyllanthus amarus.</title>
        <authorList>
            <person name="Klykleung N."/>
            <person name="Tanasupawat S."/>
        </authorList>
    </citation>
    <scope>NUCLEOTIDE SEQUENCE [LARGE SCALE GENOMIC DNA]</scope>
    <source>
        <strain evidence="3 4">PA1-10</strain>
    </source>
</reference>
<evidence type="ECO:0000313" key="4">
    <source>
        <dbReference type="Proteomes" id="UP000312512"/>
    </source>
</evidence>